<dbReference type="RefSeq" id="WP_148370369.1">
    <property type="nucleotide sequence ID" value="NZ_VSKM01000010.1"/>
</dbReference>
<dbReference type="Gene3D" id="1.10.760.10">
    <property type="entry name" value="Cytochrome c-like domain"/>
    <property type="match status" value="2"/>
</dbReference>
<dbReference type="Pfam" id="PF03150">
    <property type="entry name" value="CCP_MauG"/>
    <property type="match status" value="1"/>
</dbReference>
<keyword evidence="4 8" id="KW-0732">Signal</keyword>
<evidence type="ECO:0000256" key="2">
    <source>
        <dbReference type="ARBA" id="ARBA00022617"/>
    </source>
</evidence>
<dbReference type="SUPFAM" id="SSF46626">
    <property type="entry name" value="Cytochrome c"/>
    <property type="match status" value="2"/>
</dbReference>
<proteinExistence type="predicted"/>
<sequence>MITPIFKLKKTHTLGMCLLLIILSSCKQTSTTYEQQDPLVQLETQYKSNLNTCYLYLDSVNIATTKVGKLAYFIQSRNYFKRVEPILSFVDKNNYKSLNQPNILRVQEEDATDIKENAPFGFQVLEEQLHDDTISNQTITNTINFTRNRLGLIAQNTTVQLRDYHLLWLLRDAVIRVAVTGTTGFDSPILERSLEESTIVYKELKTIVELYKDSFSNLQLYNQWLREIESTLKGLATDFTSFNRYGFIKNHTHKQLELLVATQEDWGAEYPFQLAISNDATSLFSSSTFNLEYFSDYKQTTVYKAEKIALGKQLFNDKRLSTKQNLNCASCHHKDKAFTDGLPISANQNRNSPTLTYAALQQSFFYDGRAGSLEGQVAAVVKNEKEFHSDLETMRKAVENDTTYVAIFKKIYDNKIDGNTIRNAIASYIRSLNAFNSKFDNNINGVEHTITESEIRGFNLFMGKAKCATCHFAPVFNGTVPPNFTETEFEALGVPETTGAMAEISPDLGRYYLFNTDSRKHFFKTSTVRNVSLTAPYMHNGVYKTLDEVMTFYNNGGGSALGIQLEHQTLPLDALNLSDDEIKAIIDFMNSLEDSKV</sequence>
<evidence type="ECO:0000256" key="4">
    <source>
        <dbReference type="ARBA" id="ARBA00022729"/>
    </source>
</evidence>
<dbReference type="PROSITE" id="PS51007">
    <property type="entry name" value="CYTC"/>
    <property type="match status" value="2"/>
</dbReference>
<dbReference type="PROSITE" id="PS51257">
    <property type="entry name" value="PROKAR_LIPOPROTEIN"/>
    <property type="match status" value="1"/>
</dbReference>
<keyword evidence="2 7" id="KW-0349">Heme</keyword>
<accession>A0A8H2LBQ8</accession>
<dbReference type="Proteomes" id="UP000323324">
    <property type="component" value="Unassembled WGS sequence"/>
</dbReference>
<reference evidence="10 11" key="1">
    <citation type="submission" date="2019-08" db="EMBL/GenBank/DDBJ databases">
        <title>Genomes of Antarctic Bizionia species.</title>
        <authorList>
            <person name="Bowman J.P."/>
        </authorList>
    </citation>
    <scope>NUCLEOTIDE SEQUENCE [LARGE SCALE GENOMIC DNA]</scope>
    <source>
        <strain evidence="10 11">HFD</strain>
    </source>
</reference>
<comment type="caution">
    <text evidence="10">The sequence shown here is derived from an EMBL/GenBank/DDBJ whole genome shotgun (WGS) entry which is preliminary data.</text>
</comment>
<evidence type="ECO:0000256" key="3">
    <source>
        <dbReference type="ARBA" id="ARBA00022723"/>
    </source>
</evidence>
<dbReference type="PANTHER" id="PTHR30600:SF10">
    <property type="entry name" value="BLL6722 PROTEIN"/>
    <property type="match status" value="1"/>
</dbReference>
<keyword evidence="3 7" id="KW-0479">Metal-binding</keyword>
<dbReference type="InterPro" id="IPR009056">
    <property type="entry name" value="Cyt_c-like_dom"/>
</dbReference>
<gene>
    <name evidence="10" type="ORF">ES676_10950</name>
</gene>
<dbReference type="GO" id="GO:0020037">
    <property type="term" value="F:heme binding"/>
    <property type="evidence" value="ECO:0007669"/>
    <property type="project" value="InterPro"/>
</dbReference>
<dbReference type="GO" id="GO:0004130">
    <property type="term" value="F:cytochrome-c peroxidase activity"/>
    <property type="evidence" value="ECO:0007669"/>
    <property type="project" value="TreeGrafter"/>
</dbReference>
<keyword evidence="11" id="KW-1185">Reference proteome</keyword>
<feature type="domain" description="Cytochrome c" evidence="9">
    <location>
        <begin position="306"/>
        <end position="409"/>
    </location>
</feature>
<evidence type="ECO:0000256" key="1">
    <source>
        <dbReference type="ARBA" id="ARBA00004196"/>
    </source>
</evidence>
<dbReference type="GO" id="GO:0009055">
    <property type="term" value="F:electron transfer activity"/>
    <property type="evidence" value="ECO:0007669"/>
    <property type="project" value="InterPro"/>
</dbReference>
<dbReference type="InterPro" id="IPR036909">
    <property type="entry name" value="Cyt_c-like_dom_sf"/>
</dbReference>
<feature type="signal peptide" evidence="8">
    <location>
        <begin position="1"/>
        <end position="27"/>
    </location>
</feature>
<dbReference type="AlphaFoldDB" id="A0A8H2LBQ8"/>
<protein>
    <submittedName>
        <fullName evidence="10">Methylamine utilization protein</fullName>
    </submittedName>
</protein>
<dbReference type="PANTHER" id="PTHR30600">
    <property type="entry name" value="CYTOCHROME C PEROXIDASE-RELATED"/>
    <property type="match status" value="1"/>
</dbReference>
<evidence type="ECO:0000313" key="11">
    <source>
        <dbReference type="Proteomes" id="UP000323324"/>
    </source>
</evidence>
<evidence type="ECO:0000256" key="8">
    <source>
        <dbReference type="SAM" id="SignalP"/>
    </source>
</evidence>
<evidence type="ECO:0000259" key="9">
    <source>
        <dbReference type="PROSITE" id="PS51007"/>
    </source>
</evidence>
<feature type="domain" description="Cytochrome c" evidence="9">
    <location>
        <begin position="452"/>
        <end position="593"/>
    </location>
</feature>
<dbReference type="EMBL" id="VSKM01000010">
    <property type="protein sequence ID" value="TYB72682.1"/>
    <property type="molecule type" value="Genomic_DNA"/>
</dbReference>
<dbReference type="GO" id="GO:0030313">
    <property type="term" value="C:cell envelope"/>
    <property type="evidence" value="ECO:0007669"/>
    <property type="project" value="UniProtKB-SubCell"/>
</dbReference>
<dbReference type="InterPro" id="IPR051395">
    <property type="entry name" value="Cytochrome_c_Peroxidase/MauG"/>
</dbReference>
<evidence type="ECO:0000256" key="5">
    <source>
        <dbReference type="ARBA" id="ARBA00023002"/>
    </source>
</evidence>
<comment type="subcellular location">
    <subcellularLocation>
        <location evidence="1">Cell envelope</location>
    </subcellularLocation>
</comment>
<feature type="chain" id="PRO_5034438790" evidence="8">
    <location>
        <begin position="28"/>
        <end position="597"/>
    </location>
</feature>
<keyword evidence="5" id="KW-0560">Oxidoreductase</keyword>
<evidence type="ECO:0000313" key="10">
    <source>
        <dbReference type="EMBL" id="TYB72682.1"/>
    </source>
</evidence>
<evidence type="ECO:0000256" key="7">
    <source>
        <dbReference type="PROSITE-ProRule" id="PRU00433"/>
    </source>
</evidence>
<name>A0A8H2LBQ8_9FLAO</name>
<keyword evidence="6 7" id="KW-0408">Iron</keyword>
<dbReference type="GO" id="GO:0046872">
    <property type="term" value="F:metal ion binding"/>
    <property type="evidence" value="ECO:0007669"/>
    <property type="project" value="UniProtKB-KW"/>
</dbReference>
<dbReference type="InterPro" id="IPR004852">
    <property type="entry name" value="Di-haem_cyt_c_peroxidsae"/>
</dbReference>
<evidence type="ECO:0000256" key="6">
    <source>
        <dbReference type="ARBA" id="ARBA00023004"/>
    </source>
</evidence>
<organism evidence="10 11">
    <name type="scientific">Bizionia saleffrena</name>
    <dbReference type="NCBI Taxonomy" id="291189"/>
    <lineage>
        <taxon>Bacteria</taxon>
        <taxon>Pseudomonadati</taxon>
        <taxon>Bacteroidota</taxon>
        <taxon>Flavobacteriia</taxon>
        <taxon>Flavobacteriales</taxon>
        <taxon>Flavobacteriaceae</taxon>
        <taxon>Bizionia</taxon>
    </lineage>
</organism>